<dbReference type="EMBL" id="FUZP01000002">
    <property type="protein sequence ID" value="SKC61598.1"/>
    <property type="molecule type" value="Genomic_DNA"/>
</dbReference>
<gene>
    <name evidence="1" type="ORF">SAMN06309945_2128</name>
</gene>
<evidence type="ECO:0000313" key="1">
    <source>
        <dbReference type="EMBL" id="SKC61598.1"/>
    </source>
</evidence>
<name>A0A1T5KDY7_9MICO</name>
<dbReference type="AlphaFoldDB" id="A0A1T5KDY7"/>
<reference evidence="1 2" key="1">
    <citation type="submission" date="2017-02" db="EMBL/GenBank/DDBJ databases">
        <authorList>
            <person name="Peterson S.W."/>
        </authorList>
    </citation>
    <scope>NUCLEOTIDE SEQUENCE [LARGE SCALE GENOMIC DNA]</scope>
    <source>
        <strain evidence="1 2">VKM Ac-2059</strain>
    </source>
</reference>
<organism evidence="1 2">
    <name type="scientific">Okibacterium fritillariae</name>
    <dbReference type="NCBI Taxonomy" id="123320"/>
    <lineage>
        <taxon>Bacteria</taxon>
        <taxon>Bacillati</taxon>
        <taxon>Actinomycetota</taxon>
        <taxon>Actinomycetes</taxon>
        <taxon>Micrococcales</taxon>
        <taxon>Microbacteriaceae</taxon>
        <taxon>Okibacterium</taxon>
    </lineage>
</organism>
<dbReference type="Proteomes" id="UP000190857">
    <property type="component" value="Unassembled WGS sequence"/>
</dbReference>
<dbReference type="STRING" id="123320.SAMN06309945_2128"/>
<accession>A0A1T5KDY7</accession>
<protein>
    <submittedName>
        <fullName evidence="1">Uncharacterized protein</fullName>
    </submittedName>
</protein>
<dbReference type="RefSeq" id="WP_079728194.1">
    <property type="nucleotide sequence ID" value="NZ_FUZP01000002.1"/>
</dbReference>
<evidence type="ECO:0000313" key="2">
    <source>
        <dbReference type="Proteomes" id="UP000190857"/>
    </source>
</evidence>
<sequence>MADLTITYSDIDEGKALVDRAVAAYIAGVTVPLLLARMRMASIETIGSAVVARAMQNAGHAVQMMGAGLVESVGRMSESVSAARAGLRDADDALARAVAP</sequence>
<proteinExistence type="predicted"/>
<keyword evidence="2" id="KW-1185">Reference proteome</keyword>